<dbReference type="PaxDb" id="2850-Phatr49295"/>
<sequence>MNNSRSDRHFFLLAFLLLLVTQSCFVQANSLTNHGVHDYTENANHRGLLGTYDIGFDDVSNTIDTVTVDFKNGDGGVNITGRFEIWVPTSNAQNNIDLACDGELYTGNQIEVSNSTTITDPSSSFVFSFASNITSASPFYYTDGSGADLVVCVKFILTDGATDQNSREIAIKVNVDSSLDIESVNFLDTASAAPATDSDGTIVYAISVDLCDSAPSSIVIGDLVPFCFFAAQYPLAHLDSVETLTITYGSTELAVLASGSPSSSLAGLLDGPQSSGGCPSNECIQYGVAFPPSFIDATEVEIVGEAILRIGRSRNMFLRRLQVQAIVTVDRLLSESHTQHQPFRVRLVLPSAVVQGDTQEVARRGFHATVSSRQYSPLILMALLATLAVCTAWLLWRRQRKQKMVATESSL</sequence>
<dbReference type="PROSITE" id="PS51257">
    <property type="entry name" value="PROKAR_LIPOPROTEIN"/>
    <property type="match status" value="1"/>
</dbReference>
<keyword evidence="1" id="KW-0812">Transmembrane</keyword>
<evidence type="ECO:0000256" key="1">
    <source>
        <dbReference type="SAM" id="Phobius"/>
    </source>
</evidence>
<evidence type="ECO:0000256" key="2">
    <source>
        <dbReference type="SAM" id="SignalP"/>
    </source>
</evidence>
<dbReference type="AlphaFoldDB" id="B7GA47"/>
<evidence type="ECO:0000313" key="3">
    <source>
        <dbReference type="EMBL" id="EEC44674.1"/>
    </source>
</evidence>
<keyword evidence="4" id="KW-1185">Reference proteome</keyword>
<gene>
    <name evidence="3" type="ORF">PHATRDRAFT_49295</name>
</gene>
<dbReference type="GeneID" id="7195469"/>
<accession>B7GA47</accession>
<protein>
    <submittedName>
        <fullName evidence="3">Uncharacterized protein</fullName>
    </submittedName>
</protein>
<proteinExistence type="predicted"/>
<dbReference type="InParanoid" id="B7GA47"/>
<reference evidence="3 4" key="1">
    <citation type="journal article" date="2008" name="Nature">
        <title>The Phaeodactylum genome reveals the evolutionary history of diatom genomes.</title>
        <authorList>
            <person name="Bowler C."/>
            <person name="Allen A.E."/>
            <person name="Badger J.H."/>
            <person name="Grimwood J."/>
            <person name="Jabbari K."/>
            <person name="Kuo A."/>
            <person name="Maheswari U."/>
            <person name="Martens C."/>
            <person name="Maumus F."/>
            <person name="Otillar R.P."/>
            <person name="Rayko E."/>
            <person name="Salamov A."/>
            <person name="Vandepoele K."/>
            <person name="Beszteri B."/>
            <person name="Gruber A."/>
            <person name="Heijde M."/>
            <person name="Katinka M."/>
            <person name="Mock T."/>
            <person name="Valentin K."/>
            <person name="Verret F."/>
            <person name="Berges J.A."/>
            <person name="Brownlee C."/>
            <person name="Cadoret J.P."/>
            <person name="Chiovitti A."/>
            <person name="Choi C.J."/>
            <person name="Coesel S."/>
            <person name="De Martino A."/>
            <person name="Detter J.C."/>
            <person name="Durkin C."/>
            <person name="Falciatore A."/>
            <person name="Fournet J."/>
            <person name="Haruta M."/>
            <person name="Huysman M.J."/>
            <person name="Jenkins B.D."/>
            <person name="Jiroutova K."/>
            <person name="Jorgensen R.E."/>
            <person name="Joubert Y."/>
            <person name="Kaplan A."/>
            <person name="Kroger N."/>
            <person name="Kroth P.G."/>
            <person name="La Roche J."/>
            <person name="Lindquist E."/>
            <person name="Lommer M."/>
            <person name="Martin-Jezequel V."/>
            <person name="Lopez P.J."/>
            <person name="Lucas S."/>
            <person name="Mangogna M."/>
            <person name="McGinnis K."/>
            <person name="Medlin L.K."/>
            <person name="Montsant A."/>
            <person name="Oudot-Le Secq M.P."/>
            <person name="Napoli C."/>
            <person name="Obornik M."/>
            <person name="Parker M.S."/>
            <person name="Petit J.L."/>
            <person name="Porcel B.M."/>
            <person name="Poulsen N."/>
            <person name="Robison M."/>
            <person name="Rychlewski L."/>
            <person name="Rynearson T.A."/>
            <person name="Schmutz J."/>
            <person name="Shapiro H."/>
            <person name="Siaut M."/>
            <person name="Stanley M."/>
            <person name="Sussman M.R."/>
            <person name="Taylor A.R."/>
            <person name="Vardi A."/>
            <person name="von Dassow P."/>
            <person name="Vyverman W."/>
            <person name="Willis A."/>
            <person name="Wyrwicz L.S."/>
            <person name="Rokhsar D.S."/>
            <person name="Weissenbach J."/>
            <person name="Armbrust E.V."/>
            <person name="Green B.R."/>
            <person name="Van de Peer Y."/>
            <person name="Grigoriev I.V."/>
        </authorList>
    </citation>
    <scope>NUCLEOTIDE SEQUENCE [LARGE SCALE GENOMIC DNA]</scope>
    <source>
        <strain evidence="3 4">CCAP 1055/1</strain>
    </source>
</reference>
<keyword evidence="2" id="KW-0732">Signal</keyword>
<keyword evidence="1" id="KW-1133">Transmembrane helix</keyword>
<dbReference type="Proteomes" id="UP000000759">
    <property type="component" value="Chromosome 21"/>
</dbReference>
<reference evidence="4" key="2">
    <citation type="submission" date="2008-08" db="EMBL/GenBank/DDBJ databases">
        <authorList>
            <consortium name="Diatom Consortium"/>
            <person name="Grigoriev I."/>
            <person name="Grimwood J."/>
            <person name="Kuo A."/>
            <person name="Otillar R.P."/>
            <person name="Salamov A."/>
            <person name="Detter J.C."/>
            <person name="Lindquist E."/>
            <person name="Shapiro H."/>
            <person name="Lucas S."/>
            <person name="Glavina del Rio T."/>
            <person name="Pitluck S."/>
            <person name="Rokhsar D."/>
            <person name="Bowler C."/>
        </authorList>
    </citation>
    <scope>GENOME REANNOTATION</scope>
    <source>
        <strain evidence="4">CCAP 1055/1</strain>
    </source>
</reference>
<dbReference type="EMBL" id="CM000623">
    <property type="protein sequence ID" value="EEC44674.1"/>
    <property type="molecule type" value="Genomic_DNA"/>
</dbReference>
<dbReference type="KEGG" id="pti:PHATRDRAFT_49295"/>
<dbReference type="RefSeq" id="XP_002184005.1">
    <property type="nucleotide sequence ID" value="XM_002183969.1"/>
</dbReference>
<keyword evidence="1" id="KW-0472">Membrane</keyword>
<name>B7GA47_PHATC</name>
<feature type="transmembrane region" description="Helical" evidence="1">
    <location>
        <begin position="375"/>
        <end position="396"/>
    </location>
</feature>
<feature type="chain" id="PRO_5002853130" evidence="2">
    <location>
        <begin position="29"/>
        <end position="411"/>
    </location>
</feature>
<organism evidence="3 4">
    <name type="scientific">Phaeodactylum tricornutum (strain CCAP 1055/1)</name>
    <dbReference type="NCBI Taxonomy" id="556484"/>
    <lineage>
        <taxon>Eukaryota</taxon>
        <taxon>Sar</taxon>
        <taxon>Stramenopiles</taxon>
        <taxon>Ochrophyta</taxon>
        <taxon>Bacillariophyta</taxon>
        <taxon>Bacillariophyceae</taxon>
        <taxon>Bacillariophycidae</taxon>
        <taxon>Naviculales</taxon>
        <taxon>Phaeodactylaceae</taxon>
        <taxon>Phaeodactylum</taxon>
    </lineage>
</organism>
<dbReference type="HOGENOM" id="CLU_669915_0_0_1"/>
<feature type="signal peptide" evidence="2">
    <location>
        <begin position="1"/>
        <end position="28"/>
    </location>
</feature>
<evidence type="ECO:0000313" key="4">
    <source>
        <dbReference type="Proteomes" id="UP000000759"/>
    </source>
</evidence>